<name>A0A250IHJ0_9BACT</name>
<evidence type="ECO:0000259" key="2">
    <source>
        <dbReference type="PROSITE" id="PS50404"/>
    </source>
</evidence>
<dbReference type="SFLD" id="SFLDS00019">
    <property type="entry name" value="Glutathione_Transferase_(cytos"/>
    <property type="match status" value="1"/>
</dbReference>
<feature type="domain" description="GST C-terminal" evidence="3">
    <location>
        <begin position="92"/>
        <end position="221"/>
    </location>
</feature>
<dbReference type="SUPFAM" id="SSF52833">
    <property type="entry name" value="Thioredoxin-like"/>
    <property type="match status" value="1"/>
</dbReference>
<dbReference type="EMBL" id="CP022163">
    <property type="protein sequence ID" value="ATB30396.1"/>
    <property type="molecule type" value="Genomic_DNA"/>
</dbReference>
<dbReference type="InterPro" id="IPR010987">
    <property type="entry name" value="Glutathione-S-Trfase_C-like"/>
</dbReference>
<gene>
    <name evidence="4" type="ORF">MEBOL_003857</name>
</gene>
<dbReference type="OrthoDB" id="9797500at2"/>
<reference evidence="4 5" key="1">
    <citation type="submission" date="2017-06" db="EMBL/GenBank/DDBJ databases">
        <authorList>
            <person name="Kim H.J."/>
            <person name="Triplett B.A."/>
        </authorList>
    </citation>
    <scope>NUCLEOTIDE SEQUENCE [LARGE SCALE GENOMIC DNA]</scope>
    <source>
        <strain evidence="4 5">DSM 14713</strain>
    </source>
</reference>
<dbReference type="PANTHER" id="PTHR44051">
    <property type="entry name" value="GLUTATHIONE S-TRANSFERASE-RELATED"/>
    <property type="match status" value="1"/>
</dbReference>
<dbReference type="KEGG" id="mbd:MEBOL_003857"/>
<dbReference type="PROSITE" id="PS50405">
    <property type="entry name" value="GST_CTER"/>
    <property type="match status" value="1"/>
</dbReference>
<evidence type="ECO:0000313" key="4">
    <source>
        <dbReference type="EMBL" id="ATB30396.1"/>
    </source>
</evidence>
<feature type="domain" description="GST N-terminal" evidence="2">
    <location>
        <begin position="8"/>
        <end position="89"/>
    </location>
</feature>
<comment type="similarity">
    <text evidence="1">Belongs to the GST superfamily.</text>
</comment>
<keyword evidence="4" id="KW-0808">Transferase</keyword>
<dbReference type="SUPFAM" id="SSF47616">
    <property type="entry name" value="GST C-terminal domain-like"/>
    <property type="match status" value="1"/>
</dbReference>
<dbReference type="CDD" id="cd03207">
    <property type="entry name" value="GST_C_8"/>
    <property type="match status" value="1"/>
</dbReference>
<dbReference type="Pfam" id="PF00043">
    <property type="entry name" value="GST_C"/>
    <property type="match status" value="1"/>
</dbReference>
<dbReference type="InterPro" id="IPR036249">
    <property type="entry name" value="Thioredoxin-like_sf"/>
</dbReference>
<organism evidence="4 5">
    <name type="scientific">Melittangium boletus DSM 14713</name>
    <dbReference type="NCBI Taxonomy" id="1294270"/>
    <lineage>
        <taxon>Bacteria</taxon>
        <taxon>Pseudomonadati</taxon>
        <taxon>Myxococcota</taxon>
        <taxon>Myxococcia</taxon>
        <taxon>Myxococcales</taxon>
        <taxon>Cystobacterineae</taxon>
        <taxon>Archangiaceae</taxon>
        <taxon>Melittangium</taxon>
    </lineage>
</organism>
<dbReference type="SFLD" id="SFLDG00358">
    <property type="entry name" value="Main_(cytGST)"/>
    <property type="match status" value="1"/>
</dbReference>
<dbReference type="InterPro" id="IPR036282">
    <property type="entry name" value="Glutathione-S-Trfase_C_sf"/>
</dbReference>
<proteinExistence type="inferred from homology"/>
<keyword evidence="5" id="KW-1185">Reference proteome</keyword>
<evidence type="ECO:0000256" key="1">
    <source>
        <dbReference type="RuleBase" id="RU003494"/>
    </source>
</evidence>
<dbReference type="RefSeq" id="WP_095978852.1">
    <property type="nucleotide sequence ID" value="NZ_CP022163.1"/>
</dbReference>
<dbReference type="Gene3D" id="3.40.30.10">
    <property type="entry name" value="Glutaredoxin"/>
    <property type="match status" value="1"/>
</dbReference>
<dbReference type="InterPro" id="IPR040079">
    <property type="entry name" value="Glutathione_S-Trfase"/>
</dbReference>
<evidence type="ECO:0000313" key="5">
    <source>
        <dbReference type="Proteomes" id="UP000217289"/>
    </source>
</evidence>
<dbReference type="SFLD" id="SFLDG01150">
    <property type="entry name" value="Main.1:_Beta-like"/>
    <property type="match status" value="1"/>
</dbReference>
<evidence type="ECO:0000259" key="3">
    <source>
        <dbReference type="PROSITE" id="PS50405"/>
    </source>
</evidence>
<sequence length="221" mass="24921">MSLTLYGFGRVNSKVVGLTRDLRVLWMLEETGLPYQVRGLDHPAGEFRSEEFRRLSPFSQAPVLDDEGFVLTETGAVVLYLAEKTGKLMPADLKGRAQVTRWCFAALNTLEPPLFQIAMIDLFGAEDPTGAQRRPGLVEWADRGLSGLEDWLKERPYLTGEEFTVADLLMTTVLREVRHGGVLERYPRVSAYRERCEARPSWQRTLDAYEQRLGVAAGSAR</sequence>
<dbReference type="Gene3D" id="1.20.1050.10">
    <property type="match status" value="1"/>
</dbReference>
<dbReference type="PROSITE" id="PS50404">
    <property type="entry name" value="GST_NTER"/>
    <property type="match status" value="1"/>
</dbReference>
<dbReference type="CDD" id="cd03046">
    <property type="entry name" value="GST_N_GTT1_like"/>
    <property type="match status" value="1"/>
</dbReference>
<dbReference type="PANTHER" id="PTHR44051:SF9">
    <property type="entry name" value="GLUTATHIONE S-TRANSFERASE 1"/>
    <property type="match status" value="1"/>
</dbReference>
<dbReference type="AlphaFoldDB" id="A0A250IHJ0"/>
<dbReference type="InterPro" id="IPR004046">
    <property type="entry name" value="GST_C"/>
</dbReference>
<protein>
    <submittedName>
        <fullName evidence="4">Glutathione S-transferase</fullName>
    </submittedName>
</protein>
<dbReference type="GO" id="GO:0016740">
    <property type="term" value="F:transferase activity"/>
    <property type="evidence" value="ECO:0007669"/>
    <property type="project" value="UniProtKB-KW"/>
</dbReference>
<dbReference type="Proteomes" id="UP000217289">
    <property type="component" value="Chromosome"/>
</dbReference>
<accession>A0A250IHJ0</accession>
<dbReference type="InterPro" id="IPR004045">
    <property type="entry name" value="Glutathione_S-Trfase_N"/>
</dbReference>
<dbReference type="Pfam" id="PF02798">
    <property type="entry name" value="GST_N"/>
    <property type="match status" value="1"/>
</dbReference>